<name>A0A0G2FVZ3_9PEZI</name>
<dbReference type="STRING" id="1214573.A0A0G2FVZ3"/>
<organism evidence="3 4">
    <name type="scientific">Diaporthe ampelina</name>
    <dbReference type="NCBI Taxonomy" id="1214573"/>
    <lineage>
        <taxon>Eukaryota</taxon>
        <taxon>Fungi</taxon>
        <taxon>Dikarya</taxon>
        <taxon>Ascomycota</taxon>
        <taxon>Pezizomycotina</taxon>
        <taxon>Sordariomycetes</taxon>
        <taxon>Sordariomycetidae</taxon>
        <taxon>Diaporthales</taxon>
        <taxon>Diaporthaceae</taxon>
        <taxon>Diaporthe</taxon>
    </lineage>
</organism>
<sequence length="216" mass="24127">MGREKKTALAAATAGKTAKERHQRAGRDSNAWTAPVRTDLIALPEKNITSKHKSYFQVFENHDKKEKKLEFQITTDKTPPPGFDFVPIGNPELTKACKDLSRERDAMIFIVCTAKDANANKLALQMSRTGHHVRRTIVEEARAQIGEEDASTASNSGEPEPIPDTQEEYNTQADAALRDLFPRIPNTDRQMIIEHAFKKVSTRCSEKQGSIVNVIV</sequence>
<protein>
    <recommendedName>
        <fullName evidence="2">DUF2293 domain-containing protein</fullName>
    </recommendedName>
</protein>
<feature type="compositionally biased region" description="Basic and acidic residues" evidence="1">
    <location>
        <begin position="17"/>
        <end position="27"/>
    </location>
</feature>
<evidence type="ECO:0000256" key="1">
    <source>
        <dbReference type="SAM" id="MobiDB-lite"/>
    </source>
</evidence>
<dbReference type="OrthoDB" id="5288828at2759"/>
<comment type="caution">
    <text evidence="3">The sequence shown here is derived from an EMBL/GenBank/DDBJ whole genome shotgun (WGS) entry which is preliminary data.</text>
</comment>
<accession>A0A0G2FVZ3</accession>
<dbReference type="AlphaFoldDB" id="A0A0G2FVZ3"/>
<dbReference type="Pfam" id="PF10056">
    <property type="entry name" value="DUF2293"/>
    <property type="match status" value="1"/>
</dbReference>
<keyword evidence="4" id="KW-1185">Reference proteome</keyword>
<feature type="region of interest" description="Disordered" evidence="1">
    <location>
        <begin position="1"/>
        <end position="34"/>
    </location>
</feature>
<reference evidence="3 4" key="2">
    <citation type="submission" date="2015-05" db="EMBL/GenBank/DDBJ databases">
        <authorList>
            <person name="Morales-Cruz A."/>
            <person name="Amrine K.C."/>
            <person name="Cantu D."/>
        </authorList>
    </citation>
    <scope>NUCLEOTIDE SEQUENCE [LARGE SCALE GENOMIC DNA]</scope>
    <source>
        <strain evidence="3">DA912</strain>
    </source>
</reference>
<evidence type="ECO:0000313" key="4">
    <source>
        <dbReference type="Proteomes" id="UP000034680"/>
    </source>
</evidence>
<dbReference type="PANTHER" id="PTHR38113">
    <property type="match status" value="1"/>
</dbReference>
<dbReference type="PANTHER" id="PTHR38113:SF1">
    <property type="entry name" value="DUF2293 DOMAIN-CONTAINING PROTEIN"/>
    <property type="match status" value="1"/>
</dbReference>
<proteinExistence type="predicted"/>
<feature type="domain" description="DUF2293" evidence="2">
    <location>
        <begin position="176"/>
        <end position="206"/>
    </location>
</feature>
<evidence type="ECO:0000313" key="3">
    <source>
        <dbReference type="EMBL" id="KKY38094.1"/>
    </source>
</evidence>
<dbReference type="EMBL" id="LCUC01000061">
    <property type="protein sequence ID" value="KKY38094.1"/>
    <property type="molecule type" value="Genomic_DNA"/>
</dbReference>
<dbReference type="Proteomes" id="UP000034680">
    <property type="component" value="Unassembled WGS sequence"/>
</dbReference>
<reference evidence="3 4" key="1">
    <citation type="submission" date="2015-05" db="EMBL/GenBank/DDBJ databases">
        <title>Distinctive expansion of gene families associated with plant cell wall degradation and secondary metabolism in the genomes of grapevine trunk pathogens.</title>
        <authorList>
            <person name="Lawrence D.P."/>
            <person name="Travadon R."/>
            <person name="Rolshausen P.E."/>
            <person name="Baumgartner K."/>
        </authorList>
    </citation>
    <scope>NUCLEOTIDE SEQUENCE [LARGE SCALE GENOMIC DNA]</scope>
    <source>
        <strain evidence="3">DA912</strain>
    </source>
</reference>
<evidence type="ECO:0000259" key="2">
    <source>
        <dbReference type="Pfam" id="PF10056"/>
    </source>
</evidence>
<gene>
    <name evidence="3" type="ORF">UCDDA912_g01851</name>
</gene>
<dbReference type="InterPro" id="IPR018744">
    <property type="entry name" value="DUF2293"/>
</dbReference>
<feature type="region of interest" description="Disordered" evidence="1">
    <location>
        <begin position="145"/>
        <end position="166"/>
    </location>
</feature>